<keyword evidence="3" id="KW-1185">Reference proteome</keyword>
<sequence>MAGHGGGTVKVRAWALDTPSGISEVRRRSLSKRRGGNGRSKDGETGLGFVDLRWLQVDYDEVRWFMAVKSELGTGSVSLCLIELVDKGSRWHGFVVWGDCRCFKKRRNEMRKVKMNDGVGSQGDKLIAD</sequence>
<evidence type="ECO:0000313" key="2">
    <source>
        <dbReference type="EMBL" id="KAK9910880.1"/>
    </source>
</evidence>
<accession>A0AAW1VSZ0</accession>
<dbReference type="EMBL" id="JBEDUW010000007">
    <property type="protein sequence ID" value="KAK9910880.1"/>
    <property type="molecule type" value="Genomic_DNA"/>
</dbReference>
<dbReference type="Proteomes" id="UP001457282">
    <property type="component" value="Unassembled WGS sequence"/>
</dbReference>
<protein>
    <submittedName>
        <fullName evidence="2">Uncharacterized protein</fullName>
    </submittedName>
</protein>
<feature type="region of interest" description="Disordered" evidence="1">
    <location>
        <begin position="25"/>
        <end position="45"/>
    </location>
</feature>
<reference evidence="2 3" key="1">
    <citation type="journal article" date="2023" name="G3 (Bethesda)">
        <title>A chromosome-length genome assembly and annotation of blackberry (Rubus argutus, cv. 'Hillquist').</title>
        <authorList>
            <person name="Bruna T."/>
            <person name="Aryal R."/>
            <person name="Dudchenko O."/>
            <person name="Sargent D.J."/>
            <person name="Mead D."/>
            <person name="Buti M."/>
            <person name="Cavallini A."/>
            <person name="Hytonen T."/>
            <person name="Andres J."/>
            <person name="Pham M."/>
            <person name="Weisz D."/>
            <person name="Mascagni F."/>
            <person name="Usai G."/>
            <person name="Natali L."/>
            <person name="Bassil N."/>
            <person name="Fernandez G.E."/>
            <person name="Lomsadze A."/>
            <person name="Armour M."/>
            <person name="Olukolu B."/>
            <person name="Poorten T."/>
            <person name="Britton C."/>
            <person name="Davik J."/>
            <person name="Ashrafi H."/>
            <person name="Aiden E.L."/>
            <person name="Borodovsky M."/>
            <person name="Worthington M."/>
        </authorList>
    </citation>
    <scope>NUCLEOTIDE SEQUENCE [LARGE SCALE GENOMIC DNA]</scope>
    <source>
        <strain evidence="2">PI 553951</strain>
    </source>
</reference>
<evidence type="ECO:0000256" key="1">
    <source>
        <dbReference type="SAM" id="MobiDB-lite"/>
    </source>
</evidence>
<comment type="caution">
    <text evidence="2">The sequence shown here is derived from an EMBL/GenBank/DDBJ whole genome shotgun (WGS) entry which is preliminary data.</text>
</comment>
<evidence type="ECO:0000313" key="3">
    <source>
        <dbReference type="Proteomes" id="UP001457282"/>
    </source>
</evidence>
<organism evidence="2 3">
    <name type="scientific">Rubus argutus</name>
    <name type="common">Southern blackberry</name>
    <dbReference type="NCBI Taxonomy" id="59490"/>
    <lineage>
        <taxon>Eukaryota</taxon>
        <taxon>Viridiplantae</taxon>
        <taxon>Streptophyta</taxon>
        <taxon>Embryophyta</taxon>
        <taxon>Tracheophyta</taxon>
        <taxon>Spermatophyta</taxon>
        <taxon>Magnoliopsida</taxon>
        <taxon>eudicotyledons</taxon>
        <taxon>Gunneridae</taxon>
        <taxon>Pentapetalae</taxon>
        <taxon>rosids</taxon>
        <taxon>fabids</taxon>
        <taxon>Rosales</taxon>
        <taxon>Rosaceae</taxon>
        <taxon>Rosoideae</taxon>
        <taxon>Rosoideae incertae sedis</taxon>
        <taxon>Rubus</taxon>
    </lineage>
</organism>
<gene>
    <name evidence="2" type="ORF">M0R45_034817</name>
</gene>
<proteinExistence type="predicted"/>
<dbReference type="AlphaFoldDB" id="A0AAW1VSZ0"/>
<name>A0AAW1VSZ0_RUBAR</name>